<sequence>MKSKLKKVTVGVALLMSTLVLASCGFGQKSSKNYSTTGSLSGTYQGVIKGGHYKTSKARGVNVTQNSNPYNLKSFESGLTQVSKRVFSTKNYIFQEGQYLDTSTIENWLGRKSKSNPEGLNPAQGKKSDPNPEYIQQIEEQDYMQESGNSMKLHGVTIGIGINSEYNYQKKTDGPNFTKNISDEEVKRQGEIAAQKVLTRLRKKKALRNVPIVIALYKQAPDDSLVGGSFFAYSKNNGNKISSWHKLDYRTAVLPKANGTDQETKSDQADNDSFSNFKSQVQSFFPNLSGVTAQAQYNGNSLTGLHITITTQFYSQTEITSFTQYIARAARKYLPSGIPIDIKIQSSSEMQAVVYRNSGSDKFQSHVFDSY</sequence>
<organism evidence="3 4">
    <name type="scientific">Limosilactobacillus fastidiosus</name>
    <dbReference type="NCBI Taxonomy" id="2759855"/>
    <lineage>
        <taxon>Bacteria</taxon>
        <taxon>Bacillati</taxon>
        <taxon>Bacillota</taxon>
        <taxon>Bacilli</taxon>
        <taxon>Lactobacillales</taxon>
        <taxon>Lactobacillaceae</taxon>
        <taxon>Limosilactobacillus</taxon>
    </lineage>
</organism>
<comment type="caution">
    <text evidence="3">The sequence shown here is derived from an EMBL/GenBank/DDBJ whole genome shotgun (WGS) entry which is preliminary data.</text>
</comment>
<dbReference type="AlphaFoldDB" id="A0A7W3TZ82"/>
<evidence type="ECO:0000256" key="2">
    <source>
        <dbReference type="SAM" id="SignalP"/>
    </source>
</evidence>
<dbReference type="Gene3D" id="3.10.570.10">
    <property type="entry name" value="sex pheromone staph- cam373 precursor domain"/>
    <property type="match status" value="1"/>
</dbReference>
<dbReference type="InterPro" id="IPR011426">
    <property type="entry name" value="CamS"/>
</dbReference>
<keyword evidence="2" id="KW-0732">Signal</keyword>
<dbReference type="CDD" id="cd13441">
    <property type="entry name" value="CamS_repeat_1"/>
    <property type="match status" value="1"/>
</dbReference>
<feature type="signal peptide" evidence="2">
    <location>
        <begin position="1"/>
        <end position="22"/>
    </location>
</feature>
<name>A0A7W3TZ82_9LACO</name>
<dbReference type="RefSeq" id="WP_182580908.1">
    <property type="nucleotide sequence ID" value="NZ_JACIUY010000049.1"/>
</dbReference>
<feature type="chain" id="PRO_5031020127" evidence="2">
    <location>
        <begin position="23"/>
        <end position="371"/>
    </location>
</feature>
<dbReference type="EMBL" id="JACIUY010000049">
    <property type="protein sequence ID" value="MBB1086023.1"/>
    <property type="molecule type" value="Genomic_DNA"/>
</dbReference>
<gene>
    <name evidence="3" type="ORF">H5R63_04340</name>
</gene>
<protein>
    <submittedName>
        <fullName evidence="3">CamS family sex pheromone protein</fullName>
    </submittedName>
</protein>
<evidence type="ECO:0000313" key="4">
    <source>
        <dbReference type="Proteomes" id="UP000518255"/>
    </source>
</evidence>
<dbReference type="Pfam" id="PF07537">
    <property type="entry name" value="CamS"/>
    <property type="match status" value="1"/>
</dbReference>
<accession>A0A7W3TZ82</accession>
<reference evidence="3 4" key="1">
    <citation type="submission" date="2020-07" db="EMBL/GenBank/DDBJ databases">
        <title>Description of Limosilactobacillus balticus sp. nov., Limosilactobacillus agrestis sp. nov., Limosilactobacillus albertensis sp. nov., Limosilactobacillus rudii sp. nov., Limosilactobacillus fastidiosus sp. nov., five novel Limosilactobacillus species isolated from the vertebrate gastrointestinal tract, and proposal of 6 subspecies of Limosilactobacillus reuteri adapted to the gastrointestinal tract of specific vertebrate hosts.</title>
        <authorList>
            <person name="Li F."/>
            <person name="Cheng C."/>
            <person name="Zheng J."/>
            <person name="Quevedo R.M."/>
            <person name="Li J."/>
            <person name="Roos S."/>
            <person name="Gaenzle M.G."/>
            <person name="Walter J."/>
        </authorList>
    </citation>
    <scope>NUCLEOTIDE SEQUENCE [LARGE SCALE GENOMIC DNA]</scope>
    <source>
        <strain evidence="3 4">WF-MA3-C</strain>
    </source>
</reference>
<feature type="region of interest" description="Disordered" evidence="1">
    <location>
        <begin position="110"/>
        <end position="131"/>
    </location>
</feature>
<dbReference type="PIRSF" id="PIRSF012509">
    <property type="entry name" value="CamS"/>
    <property type="match status" value="1"/>
</dbReference>
<dbReference type="Proteomes" id="UP000518255">
    <property type="component" value="Unassembled WGS sequence"/>
</dbReference>
<dbReference type="CDD" id="cd13440">
    <property type="entry name" value="CamS_repeat_2"/>
    <property type="match status" value="1"/>
</dbReference>
<proteinExistence type="predicted"/>
<evidence type="ECO:0000313" key="3">
    <source>
        <dbReference type="EMBL" id="MBB1086023.1"/>
    </source>
</evidence>
<evidence type="ECO:0000256" key="1">
    <source>
        <dbReference type="SAM" id="MobiDB-lite"/>
    </source>
</evidence>
<dbReference type="PROSITE" id="PS51257">
    <property type="entry name" value="PROKAR_LIPOPROTEIN"/>
    <property type="match status" value="1"/>
</dbReference>